<dbReference type="RefSeq" id="WP_023851590.1">
    <property type="nucleotide sequence ID" value="NZ_CP047167.1"/>
</dbReference>
<reference evidence="5 6" key="1">
    <citation type="submission" date="2019-12" db="EMBL/GenBank/DDBJ databases">
        <title>Complete Genome Sequence of a Quorum-Sensing Bacterium,Rhodobacteraceae bacterium C31, Isolated from a marine microalgae symbiotic bacteria.</title>
        <authorList>
            <person name="Zhang Y."/>
        </authorList>
    </citation>
    <scope>NUCLEOTIDE SEQUENCE [LARGE SCALE GENOMIC DNA]</scope>
    <source>
        <strain evidence="5 6">C31</strain>
        <plasmid evidence="5 6">p-SCP1</plasmid>
    </source>
</reference>
<evidence type="ECO:0000256" key="1">
    <source>
        <dbReference type="ARBA" id="ARBA00023015"/>
    </source>
</evidence>
<keyword evidence="3" id="KW-0804">Transcription</keyword>
<dbReference type="SUPFAM" id="SSF64288">
    <property type="entry name" value="Chorismate lyase-like"/>
    <property type="match status" value="1"/>
</dbReference>
<dbReference type="InterPro" id="IPR028978">
    <property type="entry name" value="Chorismate_lyase_/UTRA_dom_sf"/>
</dbReference>
<dbReference type="EMBL" id="CP047167">
    <property type="protein sequence ID" value="QRF68651.1"/>
    <property type="molecule type" value="Genomic_DNA"/>
</dbReference>
<dbReference type="Proteomes" id="UP000596387">
    <property type="component" value="Plasmid p-SCP1"/>
</dbReference>
<dbReference type="PANTHER" id="PTHR44846">
    <property type="entry name" value="MANNOSYL-D-GLYCERATE TRANSPORT/METABOLISM SYSTEM REPRESSOR MNGR-RELATED"/>
    <property type="match status" value="1"/>
</dbReference>
<dbReference type="PRINTS" id="PR00035">
    <property type="entry name" value="HTHGNTR"/>
</dbReference>
<dbReference type="Pfam" id="PF07702">
    <property type="entry name" value="UTRA"/>
    <property type="match status" value="1"/>
</dbReference>
<dbReference type="Gene3D" id="3.40.1410.10">
    <property type="entry name" value="Chorismate lyase-like"/>
    <property type="match status" value="1"/>
</dbReference>
<dbReference type="SMART" id="SM00866">
    <property type="entry name" value="UTRA"/>
    <property type="match status" value="1"/>
</dbReference>
<dbReference type="SUPFAM" id="SSF46785">
    <property type="entry name" value="Winged helix' DNA-binding domain"/>
    <property type="match status" value="1"/>
</dbReference>
<keyword evidence="5" id="KW-0614">Plasmid</keyword>
<evidence type="ECO:0000313" key="6">
    <source>
        <dbReference type="Proteomes" id="UP000596387"/>
    </source>
</evidence>
<organism evidence="5 6">
    <name type="scientific">Ponticoccus alexandrii</name>
    <dbReference type="NCBI Taxonomy" id="1943633"/>
    <lineage>
        <taxon>Bacteria</taxon>
        <taxon>Pseudomonadati</taxon>
        <taxon>Pseudomonadota</taxon>
        <taxon>Alphaproteobacteria</taxon>
        <taxon>Rhodobacterales</taxon>
        <taxon>Roseobacteraceae</taxon>
        <taxon>Ponticoccus</taxon>
    </lineage>
</organism>
<feature type="domain" description="HTH gntR-type" evidence="4">
    <location>
        <begin position="3"/>
        <end position="71"/>
    </location>
</feature>
<keyword evidence="6" id="KW-1185">Reference proteome</keyword>
<keyword evidence="2" id="KW-0238">DNA-binding</keyword>
<dbReference type="InterPro" id="IPR011663">
    <property type="entry name" value="UTRA"/>
</dbReference>
<geneLocation type="plasmid" evidence="5 6">
    <name>p-SCP1</name>
</geneLocation>
<dbReference type="PROSITE" id="PS50949">
    <property type="entry name" value="HTH_GNTR"/>
    <property type="match status" value="1"/>
</dbReference>
<dbReference type="InterPro" id="IPR036390">
    <property type="entry name" value="WH_DNA-bd_sf"/>
</dbReference>
<keyword evidence="1" id="KW-0805">Transcription regulation</keyword>
<proteinExistence type="predicted"/>
<evidence type="ECO:0000256" key="3">
    <source>
        <dbReference type="ARBA" id="ARBA00023163"/>
    </source>
</evidence>
<name>A0ABX7FEV2_9RHOB</name>
<accession>A0ABX7FEV2</accession>
<dbReference type="PANTHER" id="PTHR44846:SF16">
    <property type="entry name" value="TRANSCRIPTIONAL REGULATOR PHNF-RELATED"/>
    <property type="match status" value="1"/>
</dbReference>
<sequence length="230" mass="26327">MANLTYRDVKAEILRRIRTDIWPPGKLLPGEVDIATEMGCARATVNRAMRELSDEGVIDRRRKAGTRVNTAPTRQVKFQIPVVRREIEATGAEYRYALASQDIVPAPDWLRARLALKPDTRLLHLECMHYSNGQPFQFEDRWINLSTVPSAEEVDWSVEMPNEWLIRTLPFTDAELRFSATSADEKLSRFLLVPPAAPIFTIERSTWLDLDAVTTARLFFGSGYQMVARY</sequence>
<dbReference type="CDD" id="cd07377">
    <property type="entry name" value="WHTH_GntR"/>
    <property type="match status" value="1"/>
</dbReference>
<dbReference type="Gene3D" id="1.10.10.10">
    <property type="entry name" value="Winged helix-like DNA-binding domain superfamily/Winged helix DNA-binding domain"/>
    <property type="match status" value="1"/>
</dbReference>
<evidence type="ECO:0000259" key="4">
    <source>
        <dbReference type="PROSITE" id="PS50949"/>
    </source>
</evidence>
<gene>
    <name evidence="5" type="ORF">GQA70_19925</name>
</gene>
<evidence type="ECO:0000256" key="2">
    <source>
        <dbReference type="ARBA" id="ARBA00023125"/>
    </source>
</evidence>
<dbReference type="InterPro" id="IPR050679">
    <property type="entry name" value="Bact_HTH_transcr_reg"/>
</dbReference>
<dbReference type="Pfam" id="PF00392">
    <property type="entry name" value="GntR"/>
    <property type="match status" value="1"/>
</dbReference>
<dbReference type="SMART" id="SM00345">
    <property type="entry name" value="HTH_GNTR"/>
    <property type="match status" value="1"/>
</dbReference>
<evidence type="ECO:0000313" key="5">
    <source>
        <dbReference type="EMBL" id="QRF68651.1"/>
    </source>
</evidence>
<dbReference type="InterPro" id="IPR036388">
    <property type="entry name" value="WH-like_DNA-bd_sf"/>
</dbReference>
<dbReference type="InterPro" id="IPR000524">
    <property type="entry name" value="Tscrpt_reg_HTH_GntR"/>
</dbReference>
<protein>
    <submittedName>
        <fullName evidence="5">UTRA domain-containing protein</fullName>
    </submittedName>
</protein>